<feature type="chain" id="PRO_5014363065" evidence="1">
    <location>
        <begin position="19"/>
        <end position="127"/>
    </location>
</feature>
<feature type="signal peptide" evidence="1">
    <location>
        <begin position="1"/>
        <end position="18"/>
    </location>
</feature>
<protein>
    <submittedName>
        <fullName evidence="2">Uncharacterized protein</fullName>
    </submittedName>
</protein>
<reference evidence="3" key="1">
    <citation type="submission" date="2017-09" db="EMBL/GenBank/DDBJ databases">
        <authorList>
            <person name="Palmer M."/>
            <person name="Steenkamp E.T."/>
            <person name="Coetzee M.P."/>
            <person name="Avontuur J.R."/>
            <person name="Van Zyl E."/>
            <person name="Chan W.-Y."/>
            <person name="Blom J."/>
            <person name="Venter S.N."/>
        </authorList>
    </citation>
    <scope>NUCLEOTIDE SEQUENCE [LARGE SCALE GENOMIC DNA]</scope>
    <source>
        <strain evidence="3">QC88-366</strain>
    </source>
</reference>
<keyword evidence="3" id="KW-1185">Reference proteome</keyword>
<accession>A0A2K1Q5Y4</accession>
<dbReference type="AlphaFoldDB" id="A0A2K1Q5Y4"/>
<name>A0A2K1Q5Y4_9GAMM</name>
<dbReference type="EMBL" id="NWUO01000015">
    <property type="protein sequence ID" value="PNS10445.1"/>
    <property type="molecule type" value="Genomic_DNA"/>
</dbReference>
<organism evidence="2 3">
    <name type="scientific">Mixta theicola</name>
    <dbReference type="NCBI Taxonomy" id="1458355"/>
    <lineage>
        <taxon>Bacteria</taxon>
        <taxon>Pseudomonadati</taxon>
        <taxon>Pseudomonadota</taxon>
        <taxon>Gammaproteobacteria</taxon>
        <taxon>Enterobacterales</taxon>
        <taxon>Erwiniaceae</taxon>
        <taxon>Mixta</taxon>
    </lineage>
</organism>
<keyword evidence="1" id="KW-0732">Signal</keyword>
<dbReference type="RefSeq" id="WP_103060925.1">
    <property type="nucleotide sequence ID" value="NZ_BSOF01000007.1"/>
</dbReference>
<gene>
    <name evidence="2" type="ORF">COO59_16925</name>
</gene>
<comment type="caution">
    <text evidence="2">The sequence shown here is derived from an EMBL/GenBank/DDBJ whole genome shotgun (WGS) entry which is preliminary data.</text>
</comment>
<sequence>MLRLIYLLLFSLSLPVNAMSVEEELAQVKYFSLGYNGFVASKSEGELLYEKILSAINPEEVFLRIIWSERATNESKLYAACGLWTINKKIPGEFTPAKGYVTVLQGDILRKEDFEEYFFRIKERGCT</sequence>
<proteinExistence type="predicted"/>
<dbReference type="OrthoDB" id="6522340at2"/>
<evidence type="ECO:0000313" key="2">
    <source>
        <dbReference type="EMBL" id="PNS10445.1"/>
    </source>
</evidence>
<evidence type="ECO:0000313" key="3">
    <source>
        <dbReference type="Proteomes" id="UP000236345"/>
    </source>
</evidence>
<evidence type="ECO:0000256" key="1">
    <source>
        <dbReference type="SAM" id="SignalP"/>
    </source>
</evidence>
<dbReference type="Proteomes" id="UP000236345">
    <property type="component" value="Unassembled WGS sequence"/>
</dbReference>
<dbReference type="NCBIfam" id="NF041432">
    <property type="entry name" value="MchS3"/>
    <property type="match status" value="1"/>
</dbReference>